<dbReference type="InterPro" id="IPR000569">
    <property type="entry name" value="HECT_dom"/>
</dbReference>
<comment type="caution">
    <text evidence="11">The sequence shown here is derived from an EMBL/GenBank/DDBJ whole genome shotgun (WGS) entry which is preliminary data.</text>
</comment>
<dbReference type="OrthoDB" id="5987976at2759"/>
<dbReference type="PANTHER" id="PTHR11254:SF320">
    <property type="entry name" value="HECT-TYPE E3 UBIQUITIN TRANSFERASE"/>
    <property type="match status" value="1"/>
</dbReference>
<dbReference type="SMART" id="SM00119">
    <property type="entry name" value="HECTc"/>
    <property type="match status" value="1"/>
</dbReference>
<organism evidence="11 12">
    <name type="scientific">Mytilus edulis</name>
    <name type="common">Blue mussel</name>
    <dbReference type="NCBI Taxonomy" id="6550"/>
    <lineage>
        <taxon>Eukaryota</taxon>
        <taxon>Metazoa</taxon>
        <taxon>Spiralia</taxon>
        <taxon>Lophotrochozoa</taxon>
        <taxon>Mollusca</taxon>
        <taxon>Bivalvia</taxon>
        <taxon>Autobranchia</taxon>
        <taxon>Pteriomorphia</taxon>
        <taxon>Mytilida</taxon>
        <taxon>Mytiloidea</taxon>
        <taxon>Mytilidae</taxon>
        <taxon>Mytilinae</taxon>
        <taxon>Mytilus</taxon>
    </lineage>
</organism>
<name>A0A8S3RXN9_MYTED</name>
<dbReference type="EC" id="2.3.2.26" evidence="3"/>
<proteinExistence type="predicted"/>
<feature type="region of interest" description="Disordered" evidence="7">
    <location>
        <begin position="974"/>
        <end position="1062"/>
    </location>
</feature>
<dbReference type="InterPro" id="IPR036020">
    <property type="entry name" value="WW_dom_sf"/>
</dbReference>
<gene>
    <name evidence="11" type="ORF">MEDL_25063</name>
</gene>
<dbReference type="InterPro" id="IPR000008">
    <property type="entry name" value="C2_dom"/>
</dbReference>
<keyword evidence="5 6" id="KW-0833">Ubl conjugation pathway</keyword>
<dbReference type="PROSITE" id="PS01159">
    <property type="entry name" value="WW_DOMAIN_1"/>
    <property type="match status" value="2"/>
</dbReference>
<dbReference type="GO" id="GO:0016567">
    <property type="term" value="P:protein ubiquitination"/>
    <property type="evidence" value="ECO:0007669"/>
    <property type="project" value="TreeGrafter"/>
</dbReference>
<dbReference type="PROSITE" id="PS50237">
    <property type="entry name" value="HECT"/>
    <property type="match status" value="1"/>
</dbReference>
<dbReference type="Pfam" id="PF00632">
    <property type="entry name" value="HECT"/>
    <property type="match status" value="1"/>
</dbReference>
<feature type="compositionally biased region" description="Polar residues" evidence="7">
    <location>
        <begin position="744"/>
        <end position="758"/>
    </location>
</feature>
<dbReference type="SUPFAM" id="SSF56204">
    <property type="entry name" value="Hect, E3 ligase catalytic domain"/>
    <property type="match status" value="1"/>
</dbReference>
<comment type="catalytic activity">
    <reaction evidence="1">
        <text>S-ubiquitinyl-[E2 ubiquitin-conjugating enzyme]-L-cysteine + [acceptor protein]-L-lysine = [E2 ubiquitin-conjugating enzyme]-L-cysteine + N(6)-ubiquitinyl-[acceptor protein]-L-lysine.</text>
        <dbReference type="EC" id="2.3.2.26"/>
    </reaction>
</comment>
<dbReference type="PANTHER" id="PTHR11254">
    <property type="entry name" value="HECT DOMAIN UBIQUITIN-PROTEIN LIGASE"/>
    <property type="match status" value="1"/>
</dbReference>
<dbReference type="Gene3D" id="3.90.1750.10">
    <property type="entry name" value="Hect, E3 ligase catalytic domains"/>
    <property type="match status" value="1"/>
</dbReference>
<dbReference type="GO" id="GO:0006511">
    <property type="term" value="P:ubiquitin-dependent protein catabolic process"/>
    <property type="evidence" value="ECO:0007669"/>
    <property type="project" value="TreeGrafter"/>
</dbReference>
<dbReference type="SMART" id="SM00239">
    <property type="entry name" value="C2"/>
    <property type="match status" value="1"/>
</dbReference>
<dbReference type="Gene3D" id="3.30.2160.10">
    <property type="entry name" value="Hect, E3 ligase catalytic domain"/>
    <property type="match status" value="1"/>
</dbReference>
<evidence type="ECO:0000256" key="7">
    <source>
        <dbReference type="SAM" id="MobiDB-lite"/>
    </source>
</evidence>
<feature type="region of interest" description="Disordered" evidence="7">
    <location>
        <begin position="428"/>
        <end position="449"/>
    </location>
</feature>
<feature type="compositionally biased region" description="Pro residues" evidence="7">
    <location>
        <begin position="576"/>
        <end position="585"/>
    </location>
</feature>
<evidence type="ECO:0000259" key="8">
    <source>
        <dbReference type="PROSITE" id="PS50004"/>
    </source>
</evidence>
<dbReference type="SUPFAM" id="SSF51045">
    <property type="entry name" value="WW domain"/>
    <property type="match status" value="2"/>
</dbReference>
<dbReference type="Gene3D" id="2.20.70.10">
    <property type="match status" value="2"/>
</dbReference>
<evidence type="ECO:0000256" key="4">
    <source>
        <dbReference type="ARBA" id="ARBA00022679"/>
    </source>
</evidence>
<dbReference type="SUPFAM" id="SSF49562">
    <property type="entry name" value="C2 domain (Calcium/lipid-binding domain, CaLB)"/>
    <property type="match status" value="1"/>
</dbReference>
<dbReference type="InterPro" id="IPR040524">
    <property type="entry name" value="HECW1_helix"/>
</dbReference>
<keyword evidence="11" id="KW-0012">Acyltransferase</keyword>
<accession>A0A8S3RXN9</accession>
<comment type="pathway">
    <text evidence="2">Protein modification; protein ubiquitination.</text>
</comment>
<feature type="compositionally biased region" description="Polar residues" evidence="7">
    <location>
        <begin position="974"/>
        <end position="996"/>
    </location>
</feature>
<feature type="region of interest" description="Disordered" evidence="7">
    <location>
        <begin position="736"/>
        <end position="955"/>
    </location>
</feature>
<feature type="compositionally biased region" description="Polar residues" evidence="7">
    <location>
        <begin position="344"/>
        <end position="364"/>
    </location>
</feature>
<feature type="region of interest" description="Disordered" evidence="7">
    <location>
        <begin position="1167"/>
        <end position="1198"/>
    </location>
</feature>
<feature type="domain" description="WW" evidence="9">
    <location>
        <begin position="1131"/>
        <end position="1164"/>
    </location>
</feature>
<dbReference type="SMART" id="SM00456">
    <property type="entry name" value="WW"/>
    <property type="match status" value="2"/>
</dbReference>
<dbReference type="Pfam" id="PF00168">
    <property type="entry name" value="C2"/>
    <property type="match status" value="1"/>
</dbReference>
<dbReference type="InterPro" id="IPR035892">
    <property type="entry name" value="C2_domain_sf"/>
</dbReference>
<evidence type="ECO:0000256" key="5">
    <source>
        <dbReference type="ARBA" id="ARBA00022786"/>
    </source>
</evidence>
<dbReference type="EMBL" id="CAJPWZ010001250">
    <property type="protein sequence ID" value="CAG2210999.1"/>
    <property type="molecule type" value="Genomic_DNA"/>
</dbReference>
<feature type="compositionally biased region" description="Pro residues" evidence="7">
    <location>
        <begin position="1041"/>
        <end position="1058"/>
    </location>
</feature>
<comment type="caution">
    <text evidence="6">Lacks conserved residue(s) required for the propagation of feature annotation.</text>
</comment>
<dbReference type="CDD" id="cd00201">
    <property type="entry name" value="WW"/>
    <property type="match status" value="2"/>
</dbReference>
<evidence type="ECO:0000259" key="10">
    <source>
        <dbReference type="PROSITE" id="PS50237"/>
    </source>
</evidence>
<feature type="region of interest" description="Disordered" evidence="7">
    <location>
        <begin position="1"/>
        <end position="21"/>
    </location>
</feature>
<dbReference type="Pfam" id="PF16562">
    <property type="entry name" value="HECW_N"/>
    <property type="match status" value="1"/>
</dbReference>
<dbReference type="Gene3D" id="2.60.40.150">
    <property type="entry name" value="C2 domain"/>
    <property type="match status" value="1"/>
</dbReference>
<evidence type="ECO:0000256" key="1">
    <source>
        <dbReference type="ARBA" id="ARBA00000885"/>
    </source>
</evidence>
<feature type="compositionally biased region" description="Polar residues" evidence="7">
    <location>
        <begin position="1"/>
        <end position="10"/>
    </location>
</feature>
<feature type="region of interest" description="Disordered" evidence="7">
    <location>
        <begin position="340"/>
        <end position="364"/>
    </location>
</feature>
<dbReference type="Gene3D" id="2.60.40.2840">
    <property type="match status" value="1"/>
</dbReference>
<feature type="compositionally biased region" description="Polar residues" evidence="7">
    <location>
        <begin position="428"/>
        <end position="441"/>
    </location>
</feature>
<dbReference type="Pfam" id="PF00397">
    <property type="entry name" value="WW"/>
    <property type="match status" value="1"/>
</dbReference>
<evidence type="ECO:0000256" key="6">
    <source>
        <dbReference type="PROSITE-ProRule" id="PRU00104"/>
    </source>
</evidence>
<feature type="domain" description="C2" evidence="8">
    <location>
        <begin position="155"/>
        <end position="289"/>
    </location>
</feature>
<dbReference type="GO" id="GO:0048814">
    <property type="term" value="P:regulation of dendrite morphogenesis"/>
    <property type="evidence" value="ECO:0007669"/>
    <property type="project" value="TreeGrafter"/>
</dbReference>
<dbReference type="GO" id="GO:0061630">
    <property type="term" value="F:ubiquitin protein ligase activity"/>
    <property type="evidence" value="ECO:0007669"/>
    <property type="project" value="UniProtKB-EC"/>
</dbReference>
<dbReference type="InterPro" id="IPR050409">
    <property type="entry name" value="E3_ubiq-protein_ligase"/>
</dbReference>
<dbReference type="InterPro" id="IPR035983">
    <property type="entry name" value="Hect_E3_ubiquitin_ligase"/>
</dbReference>
<feature type="region of interest" description="Disordered" evidence="7">
    <location>
        <begin position="610"/>
        <end position="663"/>
    </location>
</feature>
<evidence type="ECO:0000313" key="12">
    <source>
        <dbReference type="Proteomes" id="UP000683360"/>
    </source>
</evidence>
<evidence type="ECO:0000256" key="3">
    <source>
        <dbReference type="ARBA" id="ARBA00012485"/>
    </source>
</evidence>
<dbReference type="CDD" id="cd00078">
    <property type="entry name" value="HECTc"/>
    <property type="match status" value="1"/>
</dbReference>
<feature type="region of interest" description="Disordered" evidence="7">
    <location>
        <begin position="507"/>
        <end position="594"/>
    </location>
</feature>
<dbReference type="FunFam" id="3.90.1750.10:FF:000079">
    <property type="entry name" value="E3 ubiquitin-protein ligase"/>
    <property type="match status" value="1"/>
</dbReference>
<reference evidence="11" key="1">
    <citation type="submission" date="2021-03" db="EMBL/GenBank/DDBJ databases">
        <authorList>
            <person name="Bekaert M."/>
        </authorList>
    </citation>
    <scope>NUCLEOTIDE SEQUENCE</scope>
</reference>
<dbReference type="InterPro" id="IPR032348">
    <property type="entry name" value="HECW_N"/>
</dbReference>
<protein>
    <recommendedName>
        <fullName evidence="3">HECT-type E3 ubiquitin transferase</fullName>
        <ecNumber evidence="3">2.3.2.26</ecNumber>
    </recommendedName>
</protein>
<dbReference type="Proteomes" id="UP000683360">
    <property type="component" value="Unassembled WGS sequence"/>
</dbReference>
<evidence type="ECO:0000256" key="2">
    <source>
        <dbReference type="ARBA" id="ARBA00004906"/>
    </source>
</evidence>
<evidence type="ECO:0000313" key="11">
    <source>
        <dbReference type="EMBL" id="CAG2210999.1"/>
    </source>
</evidence>
<dbReference type="GO" id="GO:0005737">
    <property type="term" value="C:cytoplasm"/>
    <property type="evidence" value="ECO:0007669"/>
    <property type="project" value="TreeGrafter"/>
</dbReference>
<feature type="compositionally biased region" description="Low complexity" evidence="7">
    <location>
        <begin position="697"/>
        <end position="708"/>
    </location>
</feature>
<dbReference type="FunFam" id="3.30.2160.10:FF:000001">
    <property type="entry name" value="E3 ubiquitin-protein ligase NEDD4-like"/>
    <property type="match status" value="1"/>
</dbReference>
<dbReference type="Pfam" id="PF18436">
    <property type="entry name" value="HECW1_helix"/>
    <property type="match status" value="1"/>
</dbReference>
<feature type="compositionally biased region" description="Basic and acidic residues" evidence="7">
    <location>
        <begin position="1167"/>
        <end position="1179"/>
    </location>
</feature>
<feature type="compositionally biased region" description="Low complexity" evidence="7">
    <location>
        <begin position="908"/>
        <end position="920"/>
    </location>
</feature>
<feature type="compositionally biased region" description="Polar residues" evidence="7">
    <location>
        <begin position="838"/>
        <end position="903"/>
    </location>
</feature>
<dbReference type="PROSITE" id="PS50020">
    <property type="entry name" value="WW_DOMAIN_2"/>
    <property type="match status" value="2"/>
</dbReference>
<feature type="region of interest" description="Disordered" evidence="7">
    <location>
        <begin position="685"/>
        <end position="708"/>
    </location>
</feature>
<evidence type="ECO:0000259" key="9">
    <source>
        <dbReference type="PROSITE" id="PS50020"/>
    </source>
</evidence>
<feature type="domain" description="WW" evidence="9">
    <location>
        <begin position="947"/>
        <end position="980"/>
    </location>
</feature>
<dbReference type="InterPro" id="IPR001202">
    <property type="entry name" value="WW_dom"/>
</dbReference>
<dbReference type="PROSITE" id="PS50004">
    <property type="entry name" value="C2"/>
    <property type="match status" value="1"/>
</dbReference>
<keyword evidence="12" id="KW-1185">Reference proteome</keyword>
<feature type="compositionally biased region" description="Basic and acidic residues" evidence="7">
    <location>
        <begin position="938"/>
        <end position="947"/>
    </location>
</feature>
<sequence>MAEASSSSSYGAVDDLSLPIPQSPHLERVHIRERSNSENDLTAGSPQNLSFLDVSTRTVDLSKDPTIKVTWDIKEDVSADDWIGLYSSGETDKSQFWDSKGRGGNGGQTGELPWDLHDVMYKFTEDKTKVCFKYYIGNTSQIVATSPSVTVINSKTGKKYTNEEYTHALVDYKKNLVRIILSDLEACNLKKGMFFNPDPYVKMTLIPSKVYSPQVHHYQERRTSIASNTTNPHWKNQTFTLDTLPADVIEFEIKDKFAKSRPTISRFLGKASLPVQKVLNKSVPGAAEFDLDLTRRNPSDSVSGSLRFMAEAEMYDGEHFTFPAVRQKAPNKRQVSLPEESFSFKKSPQIQRHNTDPESVTNGNCDINIDNDQEDSGISLPHERIPDDVDIELAENEAEILSCSPPNLASVPSIVCGYNSHIDSQSLRSDEISTAPNSDNSGGMEIGSSLGNSEALNGLTLIHAFDSSSGNSSAERIETSESVLDRDDIMSTASSCDVEVQLTLMGVEGGTDETVPGPPPTLPPRTYKAPPLPPRSRNSDAPPLPPRTPERTLEKPTFPKSSVSPVGISDGHSLELPPPPLPPRTYSPISLTSNSDELSLPALAEAAVEEETKDSFDSTEAFLGSNDSCGSEGAVGGRSRLKNESPHNIIRTKHGSLKGGGSTHKVEIARASTIDNSNCDLVVKQKTRKTHSDPTKNDTSSTSDINLSDSSRNLFAQLSSLPSIDSVVSVSQCKRNSHSVECSPRSSPVSVITSYSDSVTDKTRHKHKHSDRTYKQSDSVHATPIRPACDRSSVSASPPRIVPRTRMLSEEEKQQNRQHIVQQLQQWTEKQKHKSKAESNSGQDSSFSGCENSSVSNETLENVSGMSSLDSVSPSLHDQTDSQSATASPVNGTSEDTQSNSVVWQLRQPQSQPQASTSAQIPEPQSPLPKLPARKKFQKVDPTHGDDPLPPGWEARVDSHGRIFYIDHINRTTTWQKPSSGQNTIQRRPTISSEQRQQLDRRYQSIRRTINQRPEPEPPSAENTSSGGSDGSPQTSAQARVPPPPTMPVPPIPTPVVPEPDDARPPAIKFLLRTDFFPLLQQNDRAMAEYNRNGTLKHMIHKTRRDSKNFYRYQHNRDLVAFINLFSDSSKEMPPNWEMKFDRGGKMFFIDHNKRLTTFLDPRLPTDKSGVRVVDDSPRNHSSGSSQARPPVQEPDVPTTYNEKVVSFLRQPNASDILKEKYPTYASTSKLRDKVNKIQSGGTEALERMCNDLDLILLLSVFENDIMSYIPSQLLQPPRPDSPVEASQGSPNIQRVRVHAPQKRDFQAKLRKFYKQLETKGYGQGPSKLKLMVRRDHVLEDAFNKIMSTPKKDLMKSKLYITFVGEEGLDYGGPAREFFFLLSRELFNPYYGLFEYSANDTYTVQVSPMSTIVENHHEWFRFAGRVLGLAVVHQYLLDAFFTRPFYKALLRIQWSLGDVETLDAEFHQSLLWIKENDITDLDMDLTFSVNEEVFGQVTERELKPNGKTLAVTERNKKEYIEKMVKWRLERGVTEQTESVVRGFNEVLDSRMVAMYDARELELVIAGTVEIDVKDHGETQNIDLDLDEIYREYLHVPPNNFNDEDNDNINDNENNELEDTEPVEHISETDEIAQAAAAFVQHQNGDNICINNEDLNMAKITGDCGCLAKCINQFEQDEIITHILSMRELPKEGKDMYLMGKLKSKGVDKSRSRYGERKRTRYAYTFDDREVCRDVFLLTHDIGESYLKSLLKHMNTNGIAPRKHGNCNRRPKNAFSFEEISNIVQYLKNYARLHGLPQAAPPNRHDSEPHVLLPTCESKQSVFDTYISACQADGTRSVHLTTFKNVWSSCCPHIRFASLHSDVCNTCKRLRESVTLAQTEEDKIETSQNYISHIEAARKERELYNGWLSKSRDEFSNYNQGQVLKNVHYTIDFAQSISLPHHTDQVGQLYFLSGRKVKVFGVCIEGKRKQYNYLVDEDEGILKDCADTKGPNATISMFDHAVECYGLNESECGIHCDNCPDAGFGQAKKLFRRSNCDTVSHLADIFRKSSSSNEVVQYNQENNEITWQWRDWKSFLSALFKPVPGIRKYHHFVFRHDKPGIVIVKEKCDGIEKEINILRRPLEEFRPLDRPEVIPAAGLSRTRHEYLYSKVRPYARKEYQAAFCQAPGEE</sequence>
<feature type="domain" description="HECT" evidence="10">
    <location>
        <begin position="1351"/>
        <end position="1574"/>
    </location>
</feature>
<keyword evidence="4 11" id="KW-0808">Transferase</keyword>
<feature type="compositionally biased region" description="Polar residues" evidence="7">
    <location>
        <begin position="817"/>
        <end position="828"/>
    </location>
</feature>
<feature type="compositionally biased region" description="Polar residues" evidence="7">
    <location>
        <begin position="1021"/>
        <end position="1038"/>
    </location>
</feature>